<name>C6LDT0_9FIRM</name>
<dbReference type="AlphaFoldDB" id="C6LDT0"/>
<gene>
    <name evidence="1" type="ORF">BRYFOR_06779</name>
</gene>
<evidence type="ECO:0000313" key="1">
    <source>
        <dbReference type="EMBL" id="EET61134.1"/>
    </source>
</evidence>
<evidence type="ECO:0000313" key="2">
    <source>
        <dbReference type="Proteomes" id="UP000005561"/>
    </source>
</evidence>
<sequence>MIDYVRLLRYARRRGKADEVKKYITCSRVLDCSSEQLSAAGEKLYKKTYNIHCIKCRK</sequence>
<comment type="caution">
    <text evidence="1">The sequence shown here is derived from an EMBL/GenBank/DDBJ whole genome shotgun (WGS) entry which is preliminary data.</text>
</comment>
<protein>
    <submittedName>
        <fullName evidence="1">Uncharacterized protein</fullName>
    </submittedName>
</protein>
<reference evidence="1" key="1">
    <citation type="submission" date="2009-07" db="EMBL/GenBank/DDBJ databases">
        <authorList>
            <person name="Weinstock G."/>
            <person name="Sodergren E."/>
            <person name="Clifton S."/>
            <person name="Fulton L."/>
            <person name="Fulton B."/>
            <person name="Courtney L."/>
            <person name="Fronick C."/>
            <person name="Harrison M."/>
            <person name="Strong C."/>
            <person name="Farmer C."/>
            <person name="Delahaunty K."/>
            <person name="Markovic C."/>
            <person name="Hall O."/>
            <person name="Minx P."/>
            <person name="Tomlinson C."/>
            <person name="Mitreva M."/>
            <person name="Nelson J."/>
            <person name="Hou S."/>
            <person name="Wollam A."/>
            <person name="Pepin K.H."/>
            <person name="Johnson M."/>
            <person name="Bhonagiri V."/>
            <person name="Nash W.E."/>
            <person name="Warren W."/>
            <person name="Chinwalla A."/>
            <person name="Mardis E.R."/>
            <person name="Wilson R.K."/>
        </authorList>
    </citation>
    <scope>NUCLEOTIDE SEQUENCE [LARGE SCALE GENOMIC DNA]</scope>
    <source>
        <strain evidence="1">DSM 14469</strain>
    </source>
</reference>
<proteinExistence type="predicted"/>
<organism evidence="1 2">
    <name type="scientific">Marvinbryantia formatexigens DSM 14469</name>
    <dbReference type="NCBI Taxonomy" id="478749"/>
    <lineage>
        <taxon>Bacteria</taxon>
        <taxon>Bacillati</taxon>
        <taxon>Bacillota</taxon>
        <taxon>Clostridia</taxon>
        <taxon>Lachnospirales</taxon>
        <taxon>Lachnospiraceae</taxon>
        <taxon>Marvinbryantia</taxon>
    </lineage>
</organism>
<dbReference type="Proteomes" id="UP000005561">
    <property type="component" value="Unassembled WGS sequence"/>
</dbReference>
<dbReference type="EMBL" id="ACCL02000007">
    <property type="protein sequence ID" value="EET61134.1"/>
    <property type="molecule type" value="Genomic_DNA"/>
</dbReference>
<accession>C6LDT0</accession>
<keyword evidence="2" id="KW-1185">Reference proteome</keyword>